<protein>
    <recommendedName>
        <fullName evidence="1">HAT C-terminal dimerisation domain-containing protein</fullName>
    </recommendedName>
</protein>
<sequence length="137" mass="15883">MMIYYHFGEVKKEFPTIASIPRKVLAIQASNTSVEGLFSSTKIMIGDRRIRLGAEKIYKLMFLRKKLTLLKTMFDLKNDSTSTTTVSKRKSIDAFEEDNDDHYGIFKKVKADEEDEYDLLSDDYESDKENSEAEQVF</sequence>
<evidence type="ECO:0000313" key="2">
    <source>
        <dbReference type="EMBL" id="CAF3418456.1"/>
    </source>
</evidence>
<dbReference type="InterPro" id="IPR008906">
    <property type="entry name" value="HATC_C_dom"/>
</dbReference>
<dbReference type="SUPFAM" id="SSF53098">
    <property type="entry name" value="Ribonuclease H-like"/>
    <property type="match status" value="1"/>
</dbReference>
<comment type="caution">
    <text evidence="2">The sequence shown here is derived from an EMBL/GenBank/DDBJ whole genome shotgun (WGS) entry which is preliminary data.</text>
</comment>
<dbReference type="Proteomes" id="UP000663865">
    <property type="component" value="Unassembled WGS sequence"/>
</dbReference>
<dbReference type="Proteomes" id="UP000663825">
    <property type="component" value="Unassembled WGS sequence"/>
</dbReference>
<accession>A0A818BMQ5</accession>
<evidence type="ECO:0000313" key="5">
    <source>
        <dbReference type="EMBL" id="CAF4919772.1"/>
    </source>
</evidence>
<evidence type="ECO:0000313" key="3">
    <source>
        <dbReference type="EMBL" id="CAF3493314.1"/>
    </source>
</evidence>
<dbReference type="EMBL" id="CAJOBS010007173">
    <property type="protein sequence ID" value="CAF4919772.1"/>
    <property type="molecule type" value="Genomic_DNA"/>
</dbReference>
<dbReference type="Pfam" id="PF05699">
    <property type="entry name" value="Dimer_Tnp_hAT"/>
    <property type="match status" value="1"/>
</dbReference>
<evidence type="ECO:0000313" key="4">
    <source>
        <dbReference type="EMBL" id="CAF4234947.1"/>
    </source>
</evidence>
<evidence type="ECO:0000259" key="1">
    <source>
        <dbReference type="Pfam" id="PF05699"/>
    </source>
</evidence>
<proteinExistence type="predicted"/>
<dbReference type="OrthoDB" id="2438421at2759"/>
<dbReference type="GO" id="GO:0046983">
    <property type="term" value="F:protein dimerization activity"/>
    <property type="evidence" value="ECO:0007669"/>
    <property type="project" value="InterPro"/>
</dbReference>
<dbReference type="AlphaFoldDB" id="A0A818BMQ5"/>
<evidence type="ECO:0000313" key="6">
    <source>
        <dbReference type="Proteomes" id="UP000663825"/>
    </source>
</evidence>
<dbReference type="EMBL" id="CAJNYV010002681">
    <property type="protein sequence ID" value="CAF3493314.1"/>
    <property type="molecule type" value="Genomic_DNA"/>
</dbReference>
<dbReference type="InterPro" id="IPR012337">
    <property type="entry name" value="RNaseH-like_sf"/>
</dbReference>
<dbReference type="EMBL" id="CAJNXB010005310">
    <property type="protein sequence ID" value="CAF3418456.1"/>
    <property type="molecule type" value="Genomic_DNA"/>
</dbReference>
<dbReference type="Proteomes" id="UP000663838">
    <property type="component" value="Unassembled WGS sequence"/>
</dbReference>
<dbReference type="Proteomes" id="UP000663873">
    <property type="component" value="Unassembled WGS sequence"/>
</dbReference>
<reference evidence="2" key="1">
    <citation type="submission" date="2021-02" db="EMBL/GenBank/DDBJ databases">
        <authorList>
            <person name="Nowell W R."/>
        </authorList>
    </citation>
    <scope>NUCLEOTIDE SEQUENCE</scope>
</reference>
<feature type="domain" description="HAT C-terminal dimerisation" evidence="1">
    <location>
        <begin position="9"/>
        <end position="66"/>
    </location>
</feature>
<organism evidence="2 6">
    <name type="scientific">Rotaria socialis</name>
    <dbReference type="NCBI Taxonomy" id="392032"/>
    <lineage>
        <taxon>Eukaryota</taxon>
        <taxon>Metazoa</taxon>
        <taxon>Spiralia</taxon>
        <taxon>Gnathifera</taxon>
        <taxon>Rotifera</taxon>
        <taxon>Eurotatoria</taxon>
        <taxon>Bdelloidea</taxon>
        <taxon>Philodinida</taxon>
        <taxon>Philodinidae</taxon>
        <taxon>Rotaria</taxon>
    </lineage>
</organism>
<evidence type="ECO:0000313" key="7">
    <source>
        <dbReference type="Proteomes" id="UP000663873"/>
    </source>
</evidence>
<name>A0A818BMQ5_9BILA</name>
<gene>
    <name evidence="3" type="ORF">KIK155_LOCUS15299</name>
    <name evidence="2" type="ORF">TIS948_LOCUS29247</name>
    <name evidence="5" type="ORF">TOA249_LOCUS32015</name>
    <name evidence="4" type="ORF">UJA718_LOCUS8571</name>
</gene>
<keyword evidence="7" id="KW-1185">Reference proteome</keyword>
<dbReference type="EMBL" id="CAJOBP010000917">
    <property type="protein sequence ID" value="CAF4234947.1"/>
    <property type="molecule type" value="Genomic_DNA"/>
</dbReference>